<evidence type="ECO:0000256" key="1">
    <source>
        <dbReference type="ARBA" id="ARBA00012513"/>
    </source>
</evidence>
<dbReference type="Proteomes" id="UP000601435">
    <property type="component" value="Unassembled WGS sequence"/>
</dbReference>
<evidence type="ECO:0000256" key="7">
    <source>
        <dbReference type="ARBA" id="ARBA00022840"/>
    </source>
</evidence>
<keyword evidence="7" id="KW-0067">ATP-binding</keyword>
<accession>A0A812KWK5</accession>
<dbReference type="PANTHER" id="PTHR44899">
    <property type="entry name" value="CAMK FAMILY PROTEIN KINASE"/>
    <property type="match status" value="1"/>
</dbReference>
<evidence type="ECO:0000313" key="13">
    <source>
        <dbReference type="EMBL" id="CAE7237520.1"/>
    </source>
</evidence>
<feature type="compositionally biased region" description="Polar residues" evidence="11">
    <location>
        <begin position="1045"/>
        <end position="1057"/>
    </location>
</feature>
<feature type="compositionally biased region" description="Acidic residues" evidence="11">
    <location>
        <begin position="1200"/>
        <end position="1213"/>
    </location>
</feature>
<dbReference type="Pfam" id="PF07714">
    <property type="entry name" value="PK_Tyr_Ser-Thr"/>
    <property type="match status" value="1"/>
</dbReference>
<dbReference type="EC" id="2.7.11.1" evidence="1"/>
<feature type="region of interest" description="Disordered" evidence="11">
    <location>
        <begin position="353"/>
        <end position="373"/>
    </location>
</feature>
<proteinExistence type="predicted"/>
<organism evidence="13 14">
    <name type="scientific">Symbiodinium necroappetens</name>
    <dbReference type="NCBI Taxonomy" id="1628268"/>
    <lineage>
        <taxon>Eukaryota</taxon>
        <taxon>Sar</taxon>
        <taxon>Alveolata</taxon>
        <taxon>Dinophyceae</taxon>
        <taxon>Suessiales</taxon>
        <taxon>Symbiodiniaceae</taxon>
        <taxon>Symbiodinium</taxon>
    </lineage>
</organism>
<comment type="catalytic activity">
    <reaction evidence="9">
        <text>L-seryl-[protein] + ATP = O-phospho-L-seryl-[protein] + ADP + H(+)</text>
        <dbReference type="Rhea" id="RHEA:17989"/>
        <dbReference type="Rhea" id="RHEA-COMP:9863"/>
        <dbReference type="Rhea" id="RHEA-COMP:11604"/>
        <dbReference type="ChEBI" id="CHEBI:15378"/>
        <dbReference type="ChEBI" id="CHEBI:29999"/>
        <dbReference type="ChEBI" id="CHEBI:30616"/>
        <dbReference type="ChEBI" id="CHEBI:83421"/>
        <dbReference type="ChEBI" id="CHEBI:456216"/>
        <dbReference type="EC" id="2.7.11.1"/>
    </reaction>
</comment>
<dbReference type="InterPro" id="IPR051131">
    <property type="entry name" value="NEK_Ser/Thr_kinase_NIMA"/>
</dbReference>
<evidence type="ECO:0000259" key="12">
    <source>
        <dbReference type="Pfam" id="PF07714"/>
    </source>
</evidence>
<reference evidence="13" key="1">
    <citation type="submission" date="2021-02" db="EMBL/GenBank/DDBJ databases">
        <authorList>
            <person name="Dougan E. K."/>
            <person name="Rhodes N."/>
            <person name="Thang M."/>
            <person name="Chan C."/>
        </authorList>
    </citation>
    <scope>NUCLEOTIDE SEQUENCE</scope>
</reference>
<dbReference type="Gene3D" id="1.10.510.10">
    <property type="entry name" value="Transferase(Phosphotransferase) domain 1"/>
    <property type="match status" value="1"/>
</dbReference>
<keyword evidence="3" id="KW-0489">Methyltransferase</keyword>
<dbReference type="InterPro" id="IPR001525">
    <property type="entry name" value="C5_MeTfrase"/>
</dbReference>
<evidence type="ECO:0000256" key="2">
    <source>
        <dbReference type="ARBA" id="ARBA00022527"/>
    </source>
</evidence>
<evidence type="ECO:0000256" key="3">
    <source>
        <dbReference type="ARBA" id="ARBA00022603"/>
    </source>
</evidence>
<evidence type="ECO:0000256" key="10">
    <source>
        <dbReference type="SAM" id="Coils"/>
    </source>
</evidence>
<keyword evidence="5" id="KW-0547">Nucleotide-binding</keyword>
<keyword evidence="6" id="KW-0418">Kinase</keyword>
<dbReference type="Pfam" id="PF00145">
    <property type="entry name" value="DNA_methylase"/>
    <property type="match status" value="1"/>
</dbReference>
<dbReference type="EMBL" id="CAJNJA010008524">
    <property type="protein sequence ID" value="CAE7237520.1"/>
    <property type="molecule type" value="Genomic_DNA"/>
</dbReference>
<keyword evidence="4" id="KW-0808">Transferase</keyword>
<feature type="region of interest" description="Disordered" evidence="11">
    <location>
        <begin position="137"/>
        <end position="163"/>
    </location>
</feature>
<comment type="caution">
    <text evidence="13">The sequence shown here is derived from an EMBL/GenBank/DDBJ whole genome shotgun (WGS) entry which is preliminary data.</text>
</comment>
<evidence type="ECO:0000256" key="4">
    <source>
        <dbReference type="ARBA" id="ARBA00022679"/>
    </source>
</evidence>
<keyword evidence="14" id="KW-1185">Reference proteome</keyword>
<dbReference type="OrthoDB" id="248923at2759"/>
<dbReference type="InterPro" id="IPR011009">
    <property type="entry name" value="Kinase-like_dom_sf"/>
</dbReference>
<feature type="region of interest" description="Disordered" evidence="11">
    <location>
        <begin position="1190"/>
        <end position="1213"/>
    </location>
</feature>
<dbReference type="GO" id="GO:0032259">
    <property type="term" value="P:methylation"/>
    <property type="evidence" value="ECO:0007669"/>
    <property type="project" value="UniProtKB-KW"/>
</dbReference>
<gene>
    <name evidence="13" type="primary">Nek8</name>
    <name evidence="13" type="ORF">SNEC2469_LOCUS4065</name>
</gene>
<dbReference type="PANTHER" id="PTHR44899:SF3">
    <property type="entry name" value="SERINE_THREONINE-PROTEIN KINASE NEK1"/>
    <property type="match status" value="1"/>
</dbReference>
<protein>
    <recommendedName>
        <fullName evidence="1">non-specific serine/threonine protein kinase</fullName>
        <ecNumber evidence="1">2.7.11.1</ecNumber>
    </recommendedName>
</protein>
<dbReference type="GO" id="GO:0008168">
    <property type="term" value="F:methyltransferase activity"/>
    <property type="evidence" value="ECO:0007669"/>
    <property type="project" value="UniProtKB-KW"/>
</dbReference>
<dbReference type="GO" id="GO:0005524">
    <property type="term" value="F:ATP binding"/>
    <property type="evidence" value="ECO:0007669"/>
    <property type="project" value="UniProtKB-KW"/>
</dbReference>
<feature type="region of interest" description="Disordered" evidence="11">
    <location>
        <begin position="1033"/>
        <end position="1111"/>
    </location>
</feature>
<feature type="region of interest" description="Disordered" evidence="11">
    <location>
        <begin position="1280"/>
        <end position="1301"/>
    </location>
</feature>
<evidence type="ECO:0000256" key="5">
    <source>
        <dbReference type="ARBA" id="ARBA00022741"/>
    </source>
</evidence>
<comment type="catalytic activity">
    <reaction evidence="8">
        <text>L-threonyl-[protein] + ATP = O-phospho-L-threonyl-[protein] + ADP + H(+)</text>
        <dbReference type="Rhea" id="RHEA:46608"/>
        <dbReference type="Rhea" id="RHEA-COMP:11060"/>
        <dbReference type="Rhea" id="RHEA-COMP:11605"/>
        <dbReference type="ChEBI" id="CHEBI:15378"/>
        <dbReference type="ChEBI" id="CHEBI:30013"/>
        <dbReference type="ChEBI" id="CHEBI:30616"/>
        <dbReference type="ChEBI" id="CHEBI:61977"/>
        <dbReference type="ChEBI" id="CHEBI:456216"/>
        <dbReference type="EC" id="2.7.11.1"/>
    </reaction>
</comment>
<dbReference type="InterPro" id="IPR001245">
    <property type="entry name" value="Ser-Thr/Tyr_kinase_cat_dom"/>
</dbReference>
<feature type="compositionally biased region" description="Basic and acidic residues" evidence="11">
    <location>
        <begin position="1092"/>
        <end position="1111"/>
    </location>
</feature>
<keyword evidence="10" id="KW-0175">Coiled coil</keyword>
<evidence type="ECO:0000313" key="14">
    <source>
        <dbReference type="Proteomes" id="UP000601435"/>
    </source>
</evidence>
<keyword evidence="2" id="KW-0723">Serine/threonine-protein kinase</keyword>
<evidence type="ECO:0000256" key="8">
    <source>
        <dbReference type="ARBA" id="ARBA00047899"/>
    </source>
</evidence>
<sequence>MLTRRGFPLDTVQLLGRWGSDAIKVYVQEAPLYRGDPRHRCQENDKPEQIKEMVEHYLETLRPLHRLPCQVPTCHATIAAYVHEDAVVSDLIAKIKAGVTVGTTEYKLADDSEESALKAQWLVLSRHARHKYQASFQTTQTSNAAPSQPSQTTQPDKDTIPKSLPAGVYSKLVEDYNSITLDGVRRAFPEKLLLGAEKVLARMVWTSFNTINSNRKKDSSEKKLILDDKNQISEKAQEEWDVKGQWMLIDATQAIRWAWILLKYDSETAINKYVDWFHGVIRKNDLMVDVAKVNEILQQPLTKKTRQGTTLQDIFSLDSTDNLDTVAVAPCVMAAAALHVDLAANTTDMVYSSSHDPDTAYSDPDGTFQSGTDGPTATYLVARAVRNRDSTAQCRKTLEPTIESQTMTIECPPFVVGHLPVVHLSFFDGIGVSSEALRRISDNVLLTLAWETNAACADFTHERFGSIKMGDAANIDIDKVVSYIDQRLGQQQFIVLITAGPPCPDFSQAKKSPKGAAGDSGWLFKHMIDIEYNLRLRFKGRPFETVIENVVPHPSLRDHLLEMTEPLCMQPIVLDAADGGLAPRKRLWWTSIDWQDVEAKLWQDDHHRYPPWQYEGLQVGYTERPVGGDNTQRDVALGNAWHLPTAIWILFLVLLGTAEAAIPRSPHESALDKVVNLWTATRVPFGPPPRRGGCEYMPQFSWTEHLDWALHRDTNMTPKELDPTLTWCLEHRHLFHPLAQFQHDVISEINDLVVDFEEHTMASFHTLPPHVQRAYTHKDSVTQIPILIHLLRRLGYPQTEVLYRELSEGFPLMGKLTPGVNWHVRQDRKYLQPTPMEDFKHKNREYIRNKLETNRVDDHWEFMLDEILAEVGPDERSVQGRLIDTDEHPGLSADLVQPDGNALPENAYEMKTAILHLVRYLGSASLPAKHWPSERAAEETEVWAFGCVVYEMCTLRHPFEARNQAALLIKILRGQFAPIQASYSQDLRELIDGCLQRELHKRTRLADIFARAAVQSWAAHLAISLEAWSGPVRVQTQRRPPQPRAGSTVSAKATQARSAKGIPRTRVRLDPRAGAGRREEGSKQTLVAPKTRASDRTHVAKGIQDDGKPKLPRCDGEKARLKAEVAELPDVVVATARTSRNVPSVQQLLKMDDSPVKRLLQRNGGRLTQAALQEDAESIEEVTIRPEDTVRQAQAGSDEIREELEAPDSDWDGDAEVTHQSVFEDSLLYTGTSLCDDGDGSPTSRFELEWSAEEEPFALTATLDDGLLCDACDHRFLEPSRKQEEDVEEEGPTTSNPSPVVEELEPTIVEDQPVSASGSRRLSERAGRAEAELARLTSQINRLYSDVARDLDAGARAVWDELYALFQDIRC</sequence>
<feature type="compositionally biased region" description="Polar residues" evidence="11">
    <location>
        <begin position="137"/>
        <end position="154"/>
    </location>
</feature>
<dbReference type="SUPFAM" id="SSF56112">
    <property type="entry name" value="Protein kinase-like (PK-like)"/>
    <property type="match status" value="1"/>
</dbReference>
<dbReference type="InterPro" id="IPR029063">
    <property type="entry name" value="SAM-dependent_MTases_sf"/>
</dbReference>
<feature type="compositionally biased region" description="Basic and acidic residues" evidence="11">
    <location>
        <begin position="1067"/>
        <end position="1082"/>
    </location>
</feature>
<name>A0A812KWK5_9DINO</name>
<evidence type="ECO:0000256" key="9">
    <source>
        <dbReference type="ARBA" id="ARBA00048679"/>
    </source>
</evidence>
<feature type="coiled-coil region" evidence="10">
    <location>
        <begin position="1319"/>
        <end position="1346"/>
    </location>
</feature>
<evidence type="ECO:0000256" key="6">
    <source>
        <dbReference type="ARBA" id="ARBA00022777"/>
    </source>
</evidence>
<dbReference type="GO" id="GO:0004674">
    <property type="term" value="F:protein serine/threonine kinase activity"/>
    <property type="evidence" value="ECO:0007669"/>
    <property type="project" value="UniProtKB-KW"/>
</dbReference>
<evidence type="ECO:0000256" key="11">
    <source>
        <dbReference type="SAM" id="MobiDB-lite"/>
    </source>
</evidence>
<dbReference type="SUPFAM" id="SSF53335">
    <property type="entry name" value="S-adenosyl-L-methionine-dependent methyltransferases"/>
    <property type="match status" value="1"/>
</dbReference>
<feature type="domain" description="Serine-threonine/tyrosine-protein kinase catalytic" evidence="12">
    <location>
        <begin position="935"/>
        <end position="1009"/>
    </location>
</feature>
<dbReference type="Gene3D" id="3.40.50.150">
    <property type="entry name" value="Vaccinia Virus protein VP39"/>
    <property type="match status" value="1"/>
</dbReference>